<dbReference type="InParanoid" id="D3BK39"/>
<dbReference type="EMBL" id="ADBJ01000038">
    <property type="protein sequence ID" value="EFA78269.1"/>
    <property type="molecule type" value="Genomic_DNA"/>
</dbReference>
<evidence type="ECO:0000313" key="2">
    <source>
        <dbReference type="Proteomes" id="UP000001396"/>
    </source>
</evidence>
<gene>
    <name evidence="1" type="ORF">PPL_08920</name>
</gene>
<dbReference type="GeneID" id="31364396"/>
<comment type="caution">
    <text evidence="1">The sequence shown here is derived from an EMBL/GenBank/DDBJ whole genome shotgun (WGS) entry which is preliminary data.</text>
</comment>
<name>D3BK39_HETP5</name>
<dbReference type="Proteomes" id="UP000001396">
    <property type="component" value="Unassembled WGS sequence"/>
</dbReference>
<accession>D3BK39</accession>
<protein>
    <submittedName>
        <fullName evidence="1">Uncharacterized protein</fullName>
    </submittedName>
</protein>
<dbReference type="AlphaFoldDB" id="D3BK39"/>
<evidence type="ECO:0000313" key="1">
    <source>
        <dbReference type="EMBL" id="EFA78269.1"/>
    </source>
</evidence>
<proteinExistence type="predicted"/>
<sequence length="521" mass="61014">MMMENNNELKTIDKHSQLFKLIIKNKYVIHLEICSVRQKIYRFAEIPSLDWLAVNQYVDSLRYISNLYGVNQMLPNTPMLIVANATSLPQLQAVENTLKISFKKTDYLQHHAKFGYDWFKSNIISVNHLVSLSWEEKNLAIKNAILQNDEDLLEYLLVENGWSTEISTFNIERLLKLESERAFKIFDHCREYWSVLQTQEVLMSGTIRHFERIVTDMLPVMVSSQWLTNIMINKRPSNTEIYHLFKQTLRDNDMEDVSYENKAVSIVQKDMDLQMYLLGIGSRVERKKGRPVIEQTSINAIFEEELGYALAFGNITIANWIIEYFKEFNGKANKNHFINLFRNVNHSVQLYEAVIPICVDFGDYNRRMAVVSALQVHNFDGLKHLATTYPQNILNDLAAKEIKILYNCKKLLIIESLSPTLFFDLLAKPIEFQNGSFNDTLSEIIWLFNLIENNYEMLKLNKSLMKFMEQLLFLLSSHHSNIFKQIYGSCVHQKCSAFDYYMNIFKLPEKSIDDQFKKSNK</sequence>
<reference evidence="1 2" key="1">
    <citation type="journal article" date="2011" name="Genome Res.">
        <title>Phylogeny-wide analysis of social amoeba genomes highlights ancient origins for complex intercellular communication.</title>
        <authorList>
            <person name="Heidel A.J."/>
            <person name="Lawal H.M."/>
            <person name="Felder M."/>
            <person name="Schilde C."/>
            <person name="Helps N.R."/>
            <person name="Tunggal B."/>
            <person name="Rivero F."/>
            <person name="John U."/>
            <person name="Schleicher M."/>
            <person name="Eichinger L."/>
            <person name="Platzer M."/>
            <person name="Noegel A.A."/>
            <person name="Schaap P."/>
            <person name="Gloeckner G."/>
        </authorList>
    </citation>
    <scope>NUCLEOTIDE SEQUENCE [LARGE SCALE GENOMIC DNA]</scope>
    <source>
        <strain evidence="2">ATCC 26659 / Pp 5 / PN500</strain>
    </source>
</reference>
<keyword evidence="2" id="KW-1185">Reference proteome</keyword>
<organism evidence="1 2">
    <name type="scientific">Heterostelium pallidum (strain ATCC 26659 / Pp 5 / PN500)</name>
    <name type="common">Cellular slime mold</name>
    <name type="synonym">Polysphondylium pallidum</name>
    <dbReference type="NCBI Taxonomy" id="670386"/>
    <lineage>
        <taxon>Eukaryota</taxon>
        <taxon>Amoebozoa</taxon>
        <taxon>Evosea</taxon>
        <taxon>Eumycetozoa</taxon>
        <taxon>Dictyostelia</taxon>
        <taxon>Acytosteliales</taxon>
        <taxon>Acytosteliaceae</taxon>
        <taxon>Heterostelium</taxon>
    </lineage>
</organism>
<dbReference type="RefSeq" id="XP_020430394.1">
    <property type="nucleotide sequence ID" value="XM_020579719.1"/>
</dbReference>